<keyword evidence="3" id="KW-1185">Reference proteome</keyword>
<feature type="signal peptide" evidence="1">
    <location>
        <begin position="1"/>
        <end position="17"/>
    </location>
</feature>
<evidence type="ECO:0000256" key="1">
    <source>
        <dbReference type="SAM" id="SignalP"/>
    </source>
</evidence>
<evidence type="ECO:0008006" key="4">
    <source>
        <dbReference type="Google" id="ProtNLM"/>
    </source>
</evidence>
<protein>
    <recommendedName>
        <fullName evidence="4">Calmodulin</fullName>
    </recommendedName>
</protein>
<sequence length="147" mass="17112">MMKRFLLCLSIFASSLSRTNVLVSALNLRGSSNSNSDNGQLHLTDDDDLQFYQELYSKGEITEQFFEQLFIESERHRGVNDDTTFDEYGDFIGDDDYVRDNLESKNYRGIEQEDAIVDEYGEFIGDDDYVRENIELQPMQLQGMRDM</sequence>
<proteinExistence type="predicted"/>
<gene>
    <name evidence="2" type="ORF">CTEN210_11763</name>
</gene>
<comment type="caution">
    <text evidence="2">The sequence shown here is derived from an EMBL/GenBank/DDBJ whole genome shotgun (WGS) entry which is preliminary data.</text>
</comment>
<dbReference type="EMBL" id="BLLK01000047">
    <property type="protein sequence ID" value="GFH55287.1"/>
    <property type="molecule type" value="Genomic_DNA"/>
</dbReference>
<dbReference type="AlphaFoldDB" id="A0AAD3CZX0"/>
<keyword evidence="1" id="KW-0732">Signal</keyword>
<organism evidence="2 3">
    <name type="scientific">Chaetoceros tenuissimus</name>
    <dbReference type="NCBI Taxonomy" id="426638"/>
    <lineage>
        <taxon>Eukaryota</taxon>
        <taxon>Sar</taxon>
        <taxon>Stramenopiles</taxon>
        <taxon>Ochrophyta</taxon>
        <taxon>Bacillariophyta</taxon>
        <taxon>Coscinodiscophyceae</taxon>
        <taxon>Chaetocerotophycidae</taxon>
        <taxon>Chaetocerotales</taxon>
        <taxon>Chaetocerotaceae</taxon>
        <taxon>Chaetoceros</taxon>
    </lineage>
</organism>
<feature type="chain" id="PRO_5041941664" description="Calmodulin" evidence="1">
    <location>
        <begin position="18"/>
        <end position="147"/>
    </location>
</feature>
<accession>A0AAD3CZX0</accession>
<dbReference type="Proteomes" id="UP001054902">
    <property type="component" value="Unassembled WGS sequence"/>
</dbReference>
<name>A0AAD3CZX0_9STRA</name>
<evidence type="ECO:0000313" key="3">
    <source>
        <dbReference type="Proteomes" id="UP001054902"/>
    </source>
</evidence>
<evidence type="ECO:0000313" key="2">
    <source>
        <dbReference type="EMBL" id="GFH55287.1"/>
    </source>
</evidence>
<reference evidence="2 3" key="1">
    <citation type="journal article" date="2021" name="Sci. Rep.">
        <title>The genome of the diatom Chaetoceros tenuissimus carries an ancient integrated fragment of an extant virus.</title>
        <authorList>
            <person name="Hongo Y."/>
            <person name="Kimura K."/>
            <person name="Takaki Y."/>
            <person name="Yoshida Y."/>
            <person name="Baba S."/>
            <person name="Kobayashi G."/>
            <person name="Nagasaki K."/>
            <person name="Hano T."/>
            <person name="Tomaru Y."/>
        </authorList>
    </citation>
    <scope>NUCLEOTIDE SEQUENCE [LARGE SCALE GENOMIC DNA]</scope>
    <source>
        <strain evidence="2 3">NIES-3715</strain>
    </source>
</reference>